<dbReference type="RefSeq" id="WP_013483894.1">
    <property type="nucleotide sequence ID" value="NC_014825.1"/>
</dbReference>
<gene>
    <name evidence="2" type="ordered locus">Rumal_2273</name>
    <name evidence="3" type="ordered locus">Rumal_3934</name>
</gene>
<name>E6UCS9_RUMA7</name>
<dbReference type="OrthoDB" id="1975003at2"/>
<sequence>MNEKNNINLADSASEELLERKKMQKAALIKMGAMLVLSTIMLIFSSIAWFTNNSENSASGMKVSIKGPEYEISVLTNGNNGVYDDYLDLVHDDTAIIWKMNGTDSNGLEQNIGNYHSITGVEDDGIHPDCRGYVTFYVTPRVSSVDLDFSFELIGYNPVTENNITSMVQLDSTNDADVINYLNGHILLFEDYDLATDTYSGLIKNTTSLSRLLSDKTYTGKDTTIPVNIYWVWVNNFSDLLNTHTVTEHDDVLNEDVEVTYPFCDDSDFLDYIEDNPQYFMKGITTADNVSISDINSNYLYYGGRYNQADNIIGARVRYLLLSMTVSVS</sequence>
<dbReference type="EMBL" id="CP002405">
    <property type="protein sequence ID" value="ADU24357.1"/>
    <property type="molecule type" value="Genomic_DNA"/>
</dbReference>
<dbReference type="Proteomes" id="UP000006919">
    <property type="component" value="Chromosome"/>
</dbReference>
<dbReference type="EMBL" id="CP002403">
    <property type="protein sequence ID" value="ADU22758.1"/>
    <property type="molecule type" value="Genomic_DNA"/>
</dbReference>
<dbReference type="STRING" id="697329.Rumal_2273"/>
<protein>
    <submittedName>
        <fullName evidence="2">Uncharacterized protein</fullName>
    </submittedName>
</protein>
<geneLocation type="plasmid" evidence="3 4">
    <name>pRUMAL02</name>
</geneLocation>
<dbReference type="Proteomes" id="UP000006919">
    <property type="component" value="Plasmid pRUMAL02"/>
</dbReference>
<keyword evidence="1" id="KW-1133">Transmembrane helix</keyword>
<reference evidence="2 4" key="2">
    <citation type="journal article" date="2011" name="J. Bacteriol.">
        <title>Complete genome of the cellulolytic ruminal bacterium Ruminococcus albus 7.</title>
        <authorList>
            <person name="Suen G."/>
            <person name="Stevenson D.M."/>
            <person name="Bruce D.C."/>
            <person name="Chertkov O."/>
            <person name="Copeland A."/>
            <person name="Cheng J.F."/>
            <person name="Detter C."/>
            <person name="Detter J.C."/>
            <person name="Goodwin L.A."/>
            <person name="Han C.S."/>
            <person name="Hauser L.J."/>
            <person name="Ivanova N.N."/>
            <person name="Kyrpides N.C."/>
            <person name="Land M.L."/>
            <person name="Lapidus A."/>
            <person name="Lucas S."/>
            <person name="Ovchinnikova G."/>
            <person name="Pitluck S."/>
            <person name="Tapia R."/>
            <person name="Woyke T."/>
            <person name="Boyum J."/>
            <person name="Mead D."/>
            <person name="Weimer P.J."/>
        </authorList>
    </citation>
    <scope>NUCLEOTIDE SEQUENCE [LARGE SCALE GENOMIC DNA]</scope>
    <source>
        <strain evidence="2">7</strain>
        <strain evidence="4">ATCC 27210 / DSM 20455 / JCM 14654 / NCDO 2250 / 7</strain>
        <plasmid evidence="4">pRUMAL02</plasmid>
    </source>
</reference>
<evidence type="ECO:0000313" key="3">
    <source>
        <dbReference type="EMBL" id="ADU24357.1"/>
    </source>
</evidence>
<dbReference type="HOGENOM" id="CLU_879651_0_0_9"/>
<keyword evidence="3" id="KW-0614">Plasmid</keyword>
<proteinExistence type="predicted"/>
<dbReference type="KEGG" id="ral:Rumal_3934"/>
<feature type="transmembrane region" description="Helical" evidence="1">
    <location>
        <begin position="27"/>
        <end position="50"/>
    </location>
</feature>
<evidence type="ECO:0000313" key="2">
    <source>
        <dbReference type="EMBL" id="ADU22758.1"/>
    </source>
</evidence>
<evidence type="ECO:0000313" key="4">
    <source>
        <dbReference type="Proteomes" id="UP000006919"/>
    </source>
</evidence>
<keyword evidence="1" id="KW-0472">Membrane</keyword>
<dbReference type="KEGG" id="ral:Rumal_2273"/>
<dbReference type="AlphaFoldDB" id="E6UCS9"/>
<keyword evidence="1" id="KW-0812">Transmembrane</keyword>
<accession>E6UCS9</accession>
<organism evidence="2 4">
    <name type="scientific">Ruminococcus albus (strain ATCC 27210 / DSM 20455 / JCM 14654 / NCDO 2250 / 7)</name>
    <dbReference type="NCBI Taxonomy" id="697329"/>
    <lineage>
        <taxon>Bacteria</taxon>
        <taxon>Bacillati</taxon>
        <taxon>Bacillota</taxon>
        <taxon>Clostridia</taxon>
        <taxon>Eubacteriales</taxon>
        <taxon>Oscillospiraceae</taxon>
        <taxon>Ruminococcus</taxon>
    </lineage>
</organism>
<reference evidence="3" key="1">
    <citation type="submission" date="2010-12" db="EMBL/GenBank/DDBJ databases">
        <title>Complete sequence of plasmid2 of Ruminococcus albus 7.</title>
        <authorList>
            <consortium name="US DOE Joint Genome Institute"/>
            <person name="Lucas S."/>
            <person name="Copeland A."/>
            <person name="Lapidus A."/>
            <person name="Cheng J.-F."/>
            <person name="Bruce D."/>
            <person name="Goodwin L."/>
            <person name="Pitluck S."/>
            <person name="Chertkov O."/>
            <person name="Detter J.C."/>
            <person name="Han C."/>
            <person name="Tapia R."/>
            <person name="Land M."/>
            <person name="Hauser L."/>
            <person name="Kyrpides N."/>
            <person name="Ivanova N."/>
            <person name="Ovchinnikova G."/>
            <person name="Weimer P."/>
            <person name="Mead D."/>
            <person name="Woyke T."/>
        </authorList>
    </citation>
    <scope>NUCLEOTIDE SEQUENCE</scope>
    <source>
        <strain evidence="3">7</strain>
        <plasmid evidence="3">pRUMAL02</plasmid>
    </source>
</reference>
<evidence type="ECO:0000256" key="1">
    <source>
        <dbReference type="SAM" id="Phobius"/>
    </source>
</evidence>